<organism evidence="3 4">
    <name type="scientific">Galendromus occidentalis</name>
    <name type="common">western predatory mite</name>
    <dbReference type="NCBI Taxonomy" id="34638"/>
    <lineage>
        <taxon>Eukaryota</taxon>
        <taxon>Metazoa</taxon>
        <taxon>Ecdysozoa</taxon>
        <taxon>Arthropoda</taxon>
        <taxon>Chelicerata</taxon>
        <taxon>Arachnida</taxon>
        <taxon>Acari</taxon>
        <taxon>Parasitiformes</taxon>
        <taxon>Mesostigmata</taxon>
        <taxon>Gamasina</taxon>
        <taxon>Phytoseioidea</taxon>
        <taxon>Phytoseiidae</taxon>
        <taxon>Typhlodrominae</taxon>
        <taxon>Galendromus</taxon>
    </lineage>
</organism>
<evidence type="ECO:0000313" key="4">
    <source>
        <dbReference type="RefSeq" id="XP_003737844.2"/>
    </source>
</evidence>
<feature type="region of interest" description="Disordered" evidence="1">
    <location>
        <begin position="280"/>
        <end position="401"/>
    </location>
</feature>
<reference evidence="4" key="1">
    <citation type="submission" date="2025-08" db="UniProtKB">
        <authorList>
            <consortium name="RefSeq"/>
        </authorList>
    </citation>
    <scope>IDENTIFICATION</scope>
</reference>
<feature type="compositionally biased region" description="Low complexity" evidence="1">
    <location>
        <begin position="280"/>
        <end position="296"/>
    </location>
</feature>
<feature type="region of interest" description="Disordered" evidence="1">
    <location>
        <begin position="515"/>
        <end position="548"/>
    </location>
</feature>
<dbReference type="Proteomes" id="UP000694867">
    <property type="component" value="Unplaced"/>
</dbReference>
<dbReference type="Pfam" id="PF15923">
    <property type="entry name" value="DUF4745"/>
    <property type="match status" value="1"/>
</dbReference>
<feature type="compositionally biased region" description="Low complexity" evidence="1">
    <location>
        <begin position="321"/>
        <end position="335"/>
    </location>
</feature>
<dbReference type="AlphaFoldDB" id="A0AAJ6QMR2"/>
<proteinExistence type="predicted"/>
<accession>A0AAJ6QMR2</accession>
<dbReference type="RefSeq" id="XP_003737844.2">
    <property type="nucleotide sequence ID" value="XM_003737796.2"/>
</dbReference>
<feature type="compositionally biased region" description="Low complexity" evidence="1">
    <location>
        <begin position="444"/>
        <end position="455"/>
    </location>
</feature>
<evidence type="ECO:0000313" key="3">
    <source>
        <dbReference type="Proteomes" id="UP000694867"/>
    </source>
</evidence>
<dbReference type="KEGG" id="goe:100907200"/>
<dbReference type="GeneID" id="100907200"/>
<dbReference type="InterPro" id="IPR031813">
    <property type="entry name" value="DUF4745"/>
</dbReference>
<feature type="compositionally biased region" description="Basic and acidic residues" evidence="1">
    <location>
        <begin position="456"/>
        <end position="468"/>
    </location>
</feature>
<protein>
    <submittedName>
        <fullName evidence="4">Uncharacterized protein LOC100907200</fullName>
    </submittedName>
</protein>
<sequence>MANLKKHFAFKVGAGGNSSSGGGGGHGVSLSSELLPPGFSKSAFMNEVSSLLDQCGPYISAMNAFCTSGCSFAKCLVRVFHAVPLYRETATTLLSNWEEIAQTTAAASASVKTETLMQLQDVLTRLETSGENKEDELAESVHAVSSCLMAYIELQAQFSYSVFKALGKLSRQQQNGFLKTSRAEEAVRKQFSQIINRLTGPSVKTLPSAPISQAAVVVSSPSQQALPSVGVWPAEIHLAPSSGELLVSTQPDSAACMTEIPDSGLDDVINLLSIGAVSPPSSAPSASSASSSSTVPPKVPPRPDAFSQDAFRIKQLQQRQESSGSGAEAAAAAAACDDTKLETPSWSPWGPDWSTEDLSNWPSHSSDASDHDPGWMRWQSSSAKEKTQTWPRPLRDPAAPWEWQDDGMEEMFGSWKVGTRDGDRVAKTCTWPLKVAAAGTAPSTIATTTTTSSESSWHEADPWRKDDSLPAPSQTTPWKTGDEDQGFHLFNQRISPPWKGKRHLSPMHHAFRALRALDGAGPSGNDHQLYGAPNPESAKFMSRRTREH</sequence>
<gene>
    <name evidence="4" type="primary">LOC100907200</name>
</gene>
<name>A0AAJ6QMR2_9ACAR</name>
<keyword evidence="3" id="KW-1185">Reference proteome</keyword>
<feature type="region of interest" description="Disordered" evidence="1">
    <location>
        <begin position="444"/>
        <end position="484"/>
    </location>
</feature>
<evidence type="ECO:0000256" key="1">
    <source>
        <dbReference type="SAM" id="MobiDB-lite"/>
    </source>
</evidence>
<evidence type="ECO:0000259" key="2">
    <source>
        <dbReference type="Pfam" id="PF15923"/>
    </source>
</evidence>
<feature type="domain" description="DUF4745" evidence="2">
    <location>
        <begin position="47"/>
        <end position="160"/>
    </location>
</feature>